<dbReference type="Proteomes" id="UP001057375">
    <property type="component" value="Unassembled WGS sequence"/>
</dbReference>
<accession>A0ABQ5K2Y7</accession>
<evidence type="ECO:0000313" key="2">
    <source>
        <dbReference type="EMBL" id="GKT26680.1"/>
    </source>
</evidence>
<sequence length="57" mass="6043">MATAQSFSWLRHFTKKARSESTTGNPASIQAGSPPLSTLTFSCPIALSIHHARGEAS</sequence>
<gene>
    <name evidence="2" type="ORF">ADUPG1_004713</name>
</gene>
<reference evidence="2" key="1">
    <citation type="submission" date="2022-03" db="EMBL/GenBank/DDBJ databases">
        <title>Draft genome sequence of Aduncisulcus paluster, a free-living microaerophilic Fornicata.</title>
        <authorList>
            <person name="Yuyama I."/>
            <person name="Kume K."/>
            <person name="Tamura T."/>
            <person name="Inagaki Y."/>
            <person name="Hashimoto T."/>
        </authorList>
    </citation>
    <scope>NUCLEOTIDE SEQUENCE</scope>
    <source>
        <strain evidence="2">NY0171</strain>
    </source>
</reference>
<evidence type="ECO:0000256" key="1">
    <source>
        <dbReference type="SAM" id="MobiDB-lite"/>
    </source>
</evidence>
<keyword evidence="3" id="KW-1185">Reference proteome</keyword>
<evidence type="ECO:0000313" key="3">
    <source>
        <dbReference type="Proteomes" id="UP001057375"/>
    </source>
</evidence>
<feature type="non-terminal residue" evidence="2">
    <location>
        <position position="57"/>
    </location>
</feature>
<name>A0ABQ5K2Y7_9EUKA</name>
<protein>
    <submittedName>
        <fullName evidence="2">Uncharacterized protein</fullName>
    </submittedName>
</protein>
<feature type="region of interest" description="Disordered" evidence="1">
    <location>
        <begin position="15"/>
        <end position="36"/>
    </location>
</feature>
<organism evidence="2 3">
    <name type="scientific">Aduncisulcus paluster</name>
    <dbReference type="NCBI Taxonomy" id="2918883"/>
    <lineage>
        <taxon>Eukaryota</taxon>
        <taxon>Metamonada</taxon>
        <taxon>Carpediemonas-like organisms</taxon>
        <taxon>Aduncisulcus</taxon>
    </lineage>
</organism>
<proteinExistence type="predicted"/>
<comment type="caution">
    <text evidence="2">The sequence shown here is derived from an EMBL/GenBank/DDBJ whole genome shotgun (WGS) entry which is preliminary data.</text>
</comment>
<dbReference type="EMBL" id="BQXS01007253">
    <property type="protein sequence ID" value="GKT26680.1"/>
    <property type="molecule type" value="Genomic_DNA"/>
</dbReference>
<feature type="compositionally biased region" description="Polar residues" evidence="1">
    <location>
        <begin position="20"/>
        <end position="36"/>
    </location>
</feature>